<keyword evidence="2" id="KW-0812">Transmembrane</keyword>
<reference evidence="4 6" key="1">
    <citation type="journal article" date="2014" name="BMC Genomics">
        <title>Genome sequence of Anopheles sinensis provides insight into genetics basis of mosquito competence for malaria parasites.</title>
        <authorList>
            <person name="Zhou D."/>
            <person name="Zhang D."/>
            <person name="Ding G."/>
            <person name="Shi L."/>
            <person name="Hou Q."/>
            <person name="Ye Y."/>
            <person name="Xu Y."/>
            <person name="Zhou H."/>
            <person name="Xiong C."/>
            <person name="Li S."/>
            <person name="Yu J."/>
            <person name="Hong S."/>
            <person name="Yu X."/>
            <person name="Zou P."/>
            <person name="Chen C."/>
            <person name="Chang X."/>
            <person name="Wang W."/>
            <person name="Lv Y."/>
            <person name="Sun Y."/>
            <person name="Ma L."/>
            <person name="Shen B."/>
            <person name="Zhu C."/>
        </authorList>
    </citation>
    <scope>NUCLEOTIDE SEQUENCE [LARGE SCALE GENOMIC DNA]</scope>
</reference>
<dbReference type="SUPFAM" id="SSF49879">
    <property type="entry name" value="SMAD/FHA domain"/>
    <property type="match status" value="1"/>
</dbReference>
<evidence type="ECO:0000259" key="3">
    <source>
        <dbReference type="PROSITE" id="PS50006"/>
    </source>
</evidence>
<dbReference type="OrthoDB" id="687730at2759"/>
<evidence type="ECO:0000313" key="6">
    <source>
        <dbReference type="Proteomes" id="UP000030765"/>
    </source>
</evidence>
<evidence type="ECO:0000256" key="2">
    <source>
        <dbReference type="SAM" id="Phobius"/>
    </source>
</evidence>
<dbReference type="Gene3D" id="2.60.200.20">
    <property type="match status" value="1"/>
</dbReference>
<keyword evidence="2" id="KW-1133">Transmembrane helix</keyword>
<dbReference type="PROSITE" id="PS50006">
    <property type="entry name" value="FHA_DOMAIN"/>
    <property type="match status" value="1"/>
</dbReference>
<dbReference type="EMBL" id="ATLV01000460">
    <property type="status" value="NOT_ANNOTATED_CDS"/>
    <property type="molecule type" value="Genomic_DNA"/>
</dbReference>
<sequence length="240" mass="26923">MSKNTSKICTIEYVCTEGSFPFEDLNSSHGTFVNGKKIPVEGQDPNAEVWNAFEVKTEDIVRFASSRKLCTSGEVQAPIEGRLTVSIASVEKKEKIVPDGKTEPQVEMTLPCTPFDGYQQEKPEVQKPQARKSTSPKTTPGKCDRKWSLLQPAETGQRGTVTDPIETISNGSQTDTSKQADGTLHSYYGQWRETEREFSVYRRQTLKIIVLCLAIAVFYHLFANGLEMMLKANSKRRFTI</sequence>
<feature type="region of interest" description="Disordered" evidence="1">
    <location>
        <begin position="116"/>
        <end position="180"/>
    </location>
</feature>
<evidence type="ECO:0000313" key="5">
    <source>
        <dbReference type="EnsemblMetazoa" id="ASIC000093-PA"/>
    </source>
</evidence>
<gene>
    <name evidence="4" type="ORF">ZHAS_00000093</name>
</gene>
<protein>
    <submittedName>
        <fullName evidence="5">FHA domain-containing protein</fullName>
    </submittedName>
</protein>
<dbReference type="EnsemblMetazoa" id="ASIC000093-RA">
    <property type="protein sequence ID" value="ASIC000093-PA"/>
    <property type="gene ID" value="ASIC000093"/>
</dbReference>
<dbReference type="Pfam" id="PF00498">
    <property type="entry name" value="FHA"/>
    <property type="match status" value="1"/>
</dbReference>
<feature type="domain" description="FHA" evidence="3">
    <location>
        <begin position="1"/>
        <end position="38"/>
    </location>
</feature>
<dbReference type="AlphaFoldDB" id="A0A084V9W1"/>
<dbReference type="VEuPathDB" id="VectorBase:ASIC000093"/>
<proteinExistence type="predicted"/>
<feature type="transmembrane region" description="Helical" evidence="2">
    <location>
        <begin position="208"/>
        <end position="230"/>
    </location>
</feature>
<dbReference type="InterPro" id="IPR000253">
    <property type="entry name" value="FHA_dom"/>
</dbReference>
<organism evidence="4">
    <name type="scientific">Anopheles sinensis</name>
    <name type="common">Mosquito</name>
    <dbReference type="NCBI Taxonomy" id="74873"/>
    <lineage>
        <taxon>Eukaryota</taxon>
        <taxon>Metazoa</taxon>
        <taxon>Ecdysozoa</taxon>
        <taxon>Arthropoda</taxon>
        <taxon>Hexapoda</taxon>
        <taxon>Insecta</taxon>
        <taxon>Pterygota</taxon>
        <taxon>Neoptera</taxon>
        <taxon>Endopterygota</taxon>
        <taxon>Diptera</taxon>
        <taxon>Nematocera</taxon>
        <taxon>Culicoidea</taxon>
        <taxon>Culicidae</taxon>
        <taxon>Anophelinae</taxon>
        <taxon>Anopheles</taxon>
    </lineage>
</organism>
<dbReference type="EMBL" id="KE523882">
    <property type="protein sequence ID" value="KFB34755.1"/>
    <property type="molecule type" value="Genomic_DNA"/>
</dbReference>
<dbReference type="Proteomes" id="UP000030765">
    <property type="component" value="Unassembled WGS sequence"/>
</dbReference>
<dbReference type="InterPro" id="IPR008984">
    <property type="entry name" value="SMAD_FHA_dom_sf"/>
</dbReference>
<keyword evidence="6" id="KW-1185">Reference proteome</keyword>
<feature type="compositionally biased region" description="Polar residues" evidence="1">
    <location>
        <begin position="167"/>
        <end position="180"/>
    </location>
</feature>
<evidence type="ECO:0000256" key="1">
    <source>
        <dbReference type="SAM" id="MobiDB-lite"/>
    </source>
</evidence>
<accession>A0A084V9W1</accession>
<keyword evidence="2" id="KW-0472">Membrane</keyword>
<reference evidence="5" key="2">
    <citation type="submission" date="2020-05" db="UniProtKB">
        <authorList>
            <consortium name="EnsemblMetazoa"/>
        </authorList>
    </citation>
    <scope>IDENTIFICATION</scope>
</reference>
<dbReference type="OMA" id="ECTENSH"/>
<evidence type="ECO:0000313" key="4">
    <source>
        <dbReference type="EMBL" id="KFB34755.1"/>
    </source>
</evidence>
<name>A0A084V9W1_ANOSI</name>